<proteinExistence type="predicted"/>
<protein>
    <recommendedName>
        <fullName evidence="2">4-vinyl reductase 4VR domain-containing protein</fullName>
    </recommendedName>
</protein>
<reference evidence="1" key="1">
    <citation type="journal article" date="2015" name="Nature">
        <title>Complex archaea that bridge the gap between prokaryotes and eukaryotes.</title>
        <authorList>
            <person name="Spang A."/>
            <person name="Saw J.H."/>
            <person name="Jorgensen S.L."/>
            <person name="Zaremba-Niedzwiedzka K."/>
            <person name="Martijn J."/>
            <person name="Lind A.E."/>
            <person name="van Eijk R."/>
            <person name="Schleper C."/>
            <person name="Guy L."/>
            <person name="Ettema T.J."/>
        </authorList>
    </citation>
    <scope>NUCLEOTIDE SEQUENCE</scope>
</reference>
<sequence length="168" mass="19288">MFLIFYRTALKKCKIGDYKVKDALKFFQGYINEMIDIGGDNLPKSISTSLGAKLGKLYKEREPVSNMKARLTQIYTVLDAKVNITKLDENIYEVIVEHLERFCPIGGSYNPTRAPIFQSNICFPYTTGFLNEILPEFKTSSEIKNCILSNNQKTCHYILKLEKKKNVI</sequence>
<comment type="caution">
    <text evidence="1">The sequence shown here is derived from an EMBL/GenBank/DDBJ whole genome shotgun (WGS) entry which is preliminary data.</text>
</comment>
<accession>A0A0F9MTM1</accession>
<evidence type="ECO:0000313" key="1">
    <source>
        <dbReference type="EMBL" id="KKM79985.1"/>
    </source>
</evidence>
<dbReference type="EMBL" id="LAZR01008253">
    <property type="protein sequence ID" value="KKM79985.1"/>
    <property type="molecule type" value="Genomic_DNA"/>
</dbReference>
<gene>
    <name evidence="1" type="ORF">LCGC14_1344420</name>
</gene>
<name>A0A0F9MTM1_9ZZZZ</name>
<evidence type="ECO:0008006" key="2">
    <source>
        <dbReference type="Google" id="ProtNLM"/>
    </source>
</evidence>
<organism evidence="1">
    <name type="scientific">marine sediment metagenome</name>
    <dbReference type="NCBI Taxonomy" id="412755"/>
    <lineage>
        <taxon>unclassified sequences</taxon>
        <taxon>metagenomes</taxon>
        <taxon>ecological metagenomes</taxon>
    </lineage>
</organism>
<dbReference type="AlphaFoldDB" id="A0A0F9MTM1"/>